<dbReference type="Pfam" id="PF00059">
    <property type="entry name" value="Lectin_C"/>
    <property type="match status" value="1"/>
</dbReference>
<dbReference type="EMBL" id="JAZDUA010000650">
    <property type="protein sequence ID" value="KAK7790238.1"/>
    <property type="molecule type" value="Genomic_DNA"/>
</dbReference>
<organism evidence="3 4">
    <name type="scientific">Gryllus longicercus</name>
    <dbReference type="NCBI Taxonomy" id="2509291"/>
    <lineage>
        <taxon>Eukaryota</taxon>
        <taxon>Metazoa</taxon>
        <taxon>Ecdysozoa</taxon>
        <taxon>Arthropoda</taxon>
        <taxon>Hexapoda</taxon>
        <taxon>Insecta</taxon>
        <taxon>Pterygota</taxon>
        <taxon>Neoptera</taxon>
        <taxon>Polyneoptera</taxon>
        <taxon>Orthoptera</taxon>
        <taxon>Ensifera</taxon>
        <taxon>Gryllidea</taxon>
        <taxon>Grylloidea</taxon>
        <taxon>Gryllidae</taxon>
        <taxon>Gryllinae</taxon>
        <taxon>Gryllus</taxon>
    </lineage>
</organism>
<evidence type="ECO:0000259" key="2">
    <source>
        <dbReference type="PROSITE" id="PS50041"/>
    </source>
</evidence>
<feature type="chain" id="PRO_5042993034" description="C-type lectin domain-containing protein" evidence="1">
    <location>
        <begin position="28"/>
        <end position="292"/>
    </location>
</feature>
<feature type="signal peptide" evidence="1">
    <location>
        <begin position="1"/>
        <end position="27"/>
    </location>
</feature>
<feature type="domain" description="C-type lectin" evidence="2">
    <location>
        <begin position="172"/>
        <end position="289"/>
    </location>
</feature>
<proteinExistence type="predicted"/>
<dbReference type="SUPFAM" id="SSF56436">
    <property type="entry name" value="C-type lectin-like"/>
    <property type="match status" value="1"/>
</dbReference>
<dbReference type="InterPro" id="IPR001304">
    <property type="entry name" value="C-type_lectin-like"/>
</dbReference>
<evidence type="ECO:0000313" key="4">
    <source>
        <dbReference type="Proteomes" id="UP001378592"/>
    </source>
</evidence>
<comment type="caution">
    <text evidence="3">The sequence shown here is derived from an EMBL/GenBank/DDBJ whole genome shotgun (WGS) entry which is preliminary data.</text>
</comment>
<sequence>MDFRWRARWAWLALGGLALALGEGAWASKDREDADANTLGAAQSSHSDWCARVCGDVGRCPDPCPRCAPPGPPPPPPCPAPVCPQPLVNLTCPEPTSPPPCPAPVCPRPLVNLTCPKPSSPPPCPAPVCPQPLVNLTCPPTAPCPKSACPACPKTPPPAPRLQGYQGPPYAPEGFYYKVYKKLATWDDAKHICFNDSAYLVIPKTQDEVEALKRLMKKEEINGVYVGFHDNYHDGQFITVLGDPMNNEQKKMWASNQPGGGNKENCAMFFPIAKMHDYPCTTRSFFVCQMRH</sequence>
<dbReference type="Gene3D" id="3.10.100.10">
    <property type="entry name" value="Mannose-Binding Protein A, subunit A"/>
    <property type="match status" value="1"/>
</dbReference>
<reference evidence="3 4" key="1">
    <citation type="submission" date="2024-03" db="EMBL/GenBank/DDBJ databases">
        <title>The genome assembly and annotation of the cricket Gryllus longicercus Weissman &amp; Gray.</title>
        <authorList>
            <person name="Szrajer S."/>
            <person name="Gray D."/>
            <person name="Ylla G."/>
        </authorList>
    </citation>
    <scope>NUCLEOTIDE SEQUENCE [LARGE SCALE GENOMIC DNA]</scope>
    <source>
        <strain evidence="3">DAG 2021-001</strain>
        <tissue evidence="3">Whole body minus gut</tissue>
    </source>
</reference>
<dbReference type="CDD" id="cd00037">
    <property type="entry name" value="CLECT"/>
    <property type="match status" value="1"/>
</dbReference>
<protein>
    <recommendedName>
        <fullName evidence="2">C-type lectin domain-containing protein</fullName>
    </recommendedName>
</protein>
<dbReference type="InterPro" id="IPR016187">
    <property type="entry name" value="CTDL_fold"/>
</dbReference>
<dbReference type="InterPro" id="IPR016186">
    <property type="entry name" value="C-type_lectin-like/link_sf"/>
</dbReference>
<gene>
    <name evidence="3" type="ORF">R5R35_001042</name>
</gene>
<keyword evidence="1" id="KW-0732">Signal</keyword>
<dbReference type="PROSITE" id="PS50041">
    <property type="entry name" value="C_TYPE_LECTIN_2"/>
    <property type="match status" value="1"/>
</dbReference>
<dbReference type="InterPro" id="IPR050111">
    <property type="entry name" value="C-type_lectin/snaclec_domain"/>
</dbReference>
<dbReference type="PANTHER" id="PTHR22803">
    <property type="entry name" value="MANNOSE, PHOSPHOLIPASE, LECTIN RECEPTOR RELATED"/>
    <property type="match status" value="1"/>
</dbReference>
<dbReference type="Proteomes" id="UP001378592">
    <property type="component" value="Unassembled WGS sequence"/>
</dbReference>
<keyword evidence="4" id="KW-1185">Reference proteome</keyword>
<name>A0AAN9YX48_9ORTH</name>
<accession>A0AAN9YX48</accession>
<evidence type="ECO:0000313" key="3">
    <source>
        <dbReference type="EMBL" id="KAK7790238.1"/>
    </source>
</evidence>
<dbReference type="SMART" id="SM00034">
    <property type="entry name" value="CLECT"/>
    <property type="match status" value="1"/>
</dbReference>
<dbReference type="AlphaFoldDB" id="A0AAN9YX48"/>
<evidence type="ECO:0000256" key="1">
    <source>
        <dbReference type="SAM" id="SignalP"/>
    </source>
</evidence>